<reference evidence="2 3" key="1">
    <citation type="submission" date="2020-07" db="EMBL/GenBank/DDBJ databases">
        <title>Vallitalea guaymasensis genome.</title>
        <authorList>
            <person name="Postec A."/>
        </authorList>
    </citation>
    <scope>NUCLEOTIDE SEQUENCE [LARGE SCALE GENOMIC DNA]</scope>
    <source>
        <strain evidence="2 3">Ra1766G1</strain>
    </source>
</reference>
<dbReference type="KEGG" id="vgu:HYG85_07965"/>
<dbReference type="AlphaFoldDB" id="A0A8J8SBX7"/>
<keyword evidence="3" id="KW-1185">Reference proteome</keyword>
<name>A0A8J8SBX7_9FIRM</name>
<dbReference type="Proteomes" id="UP000677305">
    <property type="component" value="Chromosome"/>
</dbReference>
<proteinExistence type="predicted"/>
<feature type="domain" description="YkoP-like" evidence="1">
    <location>
        <begin position="2"/>
        <end position="169"/>
    </location>
</feature>
<evidence type="ECO:0000259" key="1">
    <source>
        <dbReference type="Pfam" id="PF22790"/>
    </source>
</evidence>
<dbReference type="Pfam" id="PF22790">
    <property type="entry name" value="YkoP"/>
    <property type="match status" value="1"/>
</dbReference>
<dbReference type="EMBL" id="CP058561">
    <property type="protein sequence ID" value="QUH28855.1"/>
    <property type="molecule type" value="Genomic_DNA"/>
</dbReference>
<sequence length="174" mass="20498">MKKLLKKFFTFMNKRYIKTHNLIFIPGSKYNYVYIDILEYKGKDVSLSDGTVIKKGDTVAEIHINNDTIKEVPVTKVIRVFQSEVVAMANVLKNNEDYKNVKAVFGRTVLYPLTKRLGFDVFEMKRGYMKKFIKIWDNLIRVLFSSKEKENGKFREPREVWMSREAIIKNLGEK</sequence>
<evidence type="ECO:0000313" key="3">
    <source>
        <dbReference type="Proteomes" id="UP000677305"/>
    </source>
</evidence>
<protein>
    <recommendedName>
        <fullName evidence="1">YkoP-like domain-containing protein</fullName>
    </recommendedName>
</protein>
<dbReference type="InterPro" id="IPR054467">
    <property type="entry name" value="YkoP-like_dom"/>
</dbReference>
<evidence type="ECO:0000313" key="2">
    <source>
        <dbReference type="EMBL" id="QUH28855.1"/>
    </source>
</evidence>
<accession>A0A8J8SBX7</accession>
<dbReference type="RefSeq" id="WP_212693058.1">
    <property type="nucleotide sequence ID" value="NZ_CP058561.1"/>
</dbReference>
<gene>
    <name evidence="2" type="ORF">HYG85_07965</name>
</gene>
<organism evidence="2 3">
    <name type="scientific">Vallitalea guaymasensis</name>
    <dbReference type="NCBI Taxonomy" id="1185412"/>
    <lineage>
        <taxon>Bacteria</taxon>
        <taxon>Bacillati</taxon>
        <taxon>Bacillota</taxon>
        <taxon>Clostridia</taxon>
        <taxon>Lachnospirales</taxon>
        <taxon>Vallitaleaceae</taxon>
        <taxon>Vallitalea</taxon>
    </lineage>
</organism>